<feature type="region of interest" description="Disordered" evidence="1">
    <location>
        <begin position="58"/>
        <end position="80"/>
    </location>
</feature>
<dbReference type="InterPro" id="IPR010800">
    <property type="entry name" value="GRP"/>
</dbReference>
<keyword evidence="4" id="KW-1185">Reference proteome</keyword>
<comment type="caution">
    <text evidence="3">The sequence shown here is derived from an EMBL/GenBank/DDBJ whole genome shotgun (WGS) entry which is preliminary data.</text>
</comment>
<dbReference type="AlphaFoldDB" id="A0AAV7F343"/>
<dbReference type="EMBL" id="JAINDJ010000003">
    <property type="protein sequence ID" value="KAG9455079.1"/>
    <property type="molecule type" value="Genomic_DNA"/>
</dbReference>
<evidence type="ECO:0000313" key="3">
    <source>
        <dbReference type="EMBL" id="KAG9455079.1"/>
    </source>
</evidence>
<evidence type="ECO:0008006" key="5">
    <source>
        <dbReference type="Google" id="ProtNLM"/>
    </source>
</evidence>
<proteinExistence type="predicted"/>
<accession>A0AAV7F343</accession>
<sequence>MMGSKASFVVLGLVLAVFLLVSSEVANARDVAKVVSKEDPAGVEDGYYSGYGGGGHGGGGHGGGGHGGGGHGGGGHGGGGHGGGGCYHGCCHRGYSGCSKCCSYAGEVPDDQVQSTQVAHLPVQETHN</sequence>
<reference evidence="3 4" key="1">
    <citation type="submission" date="2021-07" db="EMBL/GenBank/DDBJ databases">
        <title>The Aristolochia fimbriata genome: insights into angiosperm evolution, floral development and chemical biosynthesis.</title>
        <authorList>
            <person name="Jiao Y."/>
        </authorList>
    </citation>
    <scope>NUCLEOTIDE SEQUENCE [LARGE SCALE GENOMIC DNA]</scope>
    <source>
        <strain evidence="3">IBCAS-2021</strain>
        <tissue evidence="3">Leaf</tissue>
    </source>
</reference>
<protein>
    <recommendedName>
        <fullName evidence="5">Glycine-rich protein</fullName>
    </recommendedName>
</protein>
<dbReference type="Proteomes" id="UP000825729">
    <property type="component" value="Unassembled WGS sequence"/>
</dbReference>
<evidence type="ECO:0000256" key="1">
    <source>
        <dbReference type="SAM" id="MobiDB-lite"/>
    </source>
</evidence>
<feature type="signal peptide" evidence="2">
    <location>
        <begin position="1"/>
        <end position="28"/>
    </location>
</feature>
<organism evidence="3 4">
    <name type="scientific">Aristolochia fimbriata</name>
    <name type="common">White veined hardy Dutchman's pipe vine</name>
    <dbReference type="NCBI Taxonomy" id="158543"/>
    <lineage>
        <taxon>Eukaryota</taxon>
        <taxon>Viridiplantae</taxon>
        <taxon>Streptophyta</taxon>
        <taxon>Embryophyta</taxon>
        <taxon>Tracheophyta</taxon>
        <taxon>Spermatophyta</taxon>
        <taxon>Magnoliopsida</taxon>
        <taxon>Magnoliidae</taxon>
        <taxon>Piperales</taxon>
        <taxon>Aristolochiaceae</taxon>
        <taxon>Aristolochia</taxon>
    </lineage>
</organism>
<dbReference type="Pfam" id="PF07172">
    <property type="entry name" value="GRP"/>
    <property type="match status" value="1"/>
</dbReference>
<evidence type="ECO:0000313" key="4">
    <source>
        <dbReference type="Proteomes" id="UP000825729"/>
    </source>
</evidence>
<name>A0AAV7F343_ARIFI</name>
<dbReference type="PANTHER" id="PTHR37389">
    <property type="entry name" value="NODULIN-24"/>
    <property type="match status" value="1"/>
</dbReference>
<gene>
    <name evidence="3" type="ORF">H6P81_007983</name>
</gene>
<dbReference type="PANTHER" id="PTHR37389:SF16">
    <property type="entry name" value="GLYCINE-RICH CELL WALL STRUCTURAL PROTEIN"/>
    <property type="match status" value="1"/>
</dbReference>
<evidence type="ECO:0000256" key="2">
    <source>
        <dbReference type="SAM" id="SignalP"/>
    </source>
</evidence>
<keyword evidence="2" id="KW-0732">Signal</keyword>
<feature type="chain" id="PRO_5043888278" description="Glycine-rich protein" evidence="2">
    <location>
        <begin position="29"/>
        <end position="128"/>
    </location>
</feature>